<organism evidence="1 2">
    <name type="scientific">Tenacibaculum phage pT24</name>
    <dbReference type="NCBI Taxonomy" id="1880590"/>
    <lineage>
        <taxon>Viruses</taxon>
        <taxon>Duplodnaviria</taxon>
        <taxon>Heunggongvirae</taxon>
        <taxon>Uroviricota</taxon>
        <taxon>Caudoviricetes</taxon>
        <taxon>Kungbxnavirus</taxon>
        <taxon>Kungbxnavirus pT24</taxon>
    </lineage>
</organism>
<keyword evidence="2" id="KW-1185">Reference proteome</keyword>
<sequence>MKIVVEYKVMLRGAEEVSKLTETHLLSEALSDKERTLIVKDQNGGEDFELKSDYSIADQFEDYLDETDLSDWMDSNDVSIIINYKVLEVIQDGDSRDLPTIQSDMELREMKQSTESFEFGLYYLYSKGVITNKKLILDCMAVYSKMYDSIKDLKTHKQIDIVLKATGVAYDSASNAYQHMTNILKSSNSDEMKELIKSCDDDEDILRLKQEFNKKQRENE</sequence>
<dbReference type="Proteomes" id="UP000224877">
    <property type="component" value="Segment"/>
</dbReference>
<gene>
    <name evidence="1" type="ORF">BPT24_216</name>
</gene>
<evidence type="ECO:0000313" key="1">
    <source>
        <dbReference type="EMBL" id="BAV39340.1"/>
    </source>
</evidence>
<reference evidence="1 2" key="1">
    <citation type="submission" date="2016-07" db="EMBL/GenBank/DDBJ databases">
        <title>Characterization of three bacteriophages infecting bacteria isolated from shrimp culture pond water.</title>
        <authorList>
            <person name="Khoa H.V."/>
        </authorList>
    </citation>
    <scope>NUCLEOTIDE SEQUENCE [LARGE SCALE GENOMIC DNA]</scope>
</reference>
<name>A0A1B4XX06_9CAUD</name>
<proteinExistence type="predicted"/>
<evidence type="ECO:0000313" key="2">
    <source>
        <dbReference type="Proteomes" id="UP000224877"/>
    </source>
</evidence>
<dbReference type="EMBL" id="LC168164">
    <property type="protein sequence ID" value="BAV39340.1"/>
    <property type="molecule type" value="Genomic_DNA"/>
</dbReference>
<protein>
    <submittedName>
        <fullName evidence="1">Uncharacterized protein</fullName>
    </submittedName>
</protein>
<accession>A0A1B4XX06</accession>